<keyword evidence="4" id="KW-1185">Reference proteome</keyword>
<evidence type="ECO:0000313" key="4">
    <source>
        <dbReference type="Proteomes" id="UP000224974"/>
    </source>
</evidence>
<keyword evidence="1" id="KW-0472">Membrane</keyword>
<dbReference type="EMBL" id="CAADJA010000002">
    <property type="protein sequence ID" value="VFS45363.1"/>
    <property type="molecule type" value="Genomic_DNA"/>
</dbReference>
<feature type="transmembrane region" description="Helical" evidence="1">
    <location>
        <begin position="187"/>
        <end position="208"/>
    </location>
</feature>
<feature type="transmembrane region" description="Helical" evidence="1">
    <location>
        <begin position="305"/>
        <end position="325"/>
    </location>
</feature>
<evidence type="ECO:0000313" key="5">
    <source>
        <dbReference type="Proteomes" id="UP000373449"/>
    </source>
</evidence>
<dbReference type="PANTHER" id="PTHR35337">
    <property type="entry name" value="SLR1478 PROTEIN"/>
    <property type="match status" value="1"/>
</dbReference>
<dbReference type="AlphaFoldDB" id="A0A2C6DV71"/>
<dbReference type="Pfam" id="PF01944">
    <property type="entry name" value="SpoIIM"/>
    <property type="match status" value="1"/>
</dbReference>
<dbReference type="Proteomes" id="UP000373449">
    <property type="component" value="Unassembled WGS sequence"/>
</dbReference>
<proteinExistence type="predicted"/>
<dbReference type="OrthoDB" id="9792847at2"/>
<dbReference type="RefSeq" id="WP_029095190.1">
    <property type="nucleotide sequence ID" value="NZ_CAADJA010000002.1"/>
</dbReference>
<accession>A0A2C6DV71</accession>
<organism evidence="2 4">
    <name type="scientific">Budvicia aquatica</name>
    <dbReference type="NCBI Taxonomy" id="82979"/>
    <lineage>
        <taxon>Bacteria</taxon>
        <taxon>Pseudomonadati</taxon>
        <taxon>Pseudomonadota</taxon>
        <taxon>Gammaproteobacteria</taxon>
        <taxon>Enterobacterales</taxon>
        <taxon>Budviciaceae</taxon>
        <taxon>Budvicia</taxon>
    </lineage>
</organism>
<evidence type="ECO:0000313" key="3">
    <source>
        <dbReference type="EMBL" id="VFS45363.1"/>
    </source>
</evidence>
<sequence>MKQERFEALHHDEWNAFENWLGHRLKIIKNYDGKPPVATIEDHNMPHCYRNICQQLALARDRGYSLILIERLHNMVLQGHDILYSADSGISKRIFHYIAGGFAADLRENKRWVMLSALLILAPWIIMLIVVRIWPDFIYIVMTPEEVHQLDDMYNSTYVLGGKLGVFRESDSNWMMFGFYIYNNISIAFRAFAGGLLAGIGSVFTLVYNGIYMGAAEARIVNIGAGRNFYSFVVGHSAFEIGGIIISGATGLKLGWSLIVPGRLSRPDSLRKAGRSVLGLICGSGIMLLIAAMIEAFWSPHNFPLAVKLSAGAFFFIILVSYFIFTGRRHAA</sequence>
<reference evidence="4" key="1">
    <citation type="submission" date="2017-09" db="EMBL/GenBank/DDBJ databases">
        <title>FDA dAtabase for Regulatory Grade micrObial Sequences (FDA-ARGOS): Supporting development and validation of Infectious Disease Dx tests.</title>
        <authorList>
            <person name="Minogue T."/>
            <person name="Wolcott M."/>
            <person name="Wasieloski L."/>
            <person name="Aguilar W."/>
            <person name="Moore D."/>
            <person name="Tallon L."/>
            <person name="Sadzewicz L."/>
            <person name="Ott S."/>
            <person name="Zhao X."/>
            <person name="Nagaraj S."/>
            <person name="Vavikolanu K."/>
            <person name="Aluvathingal J."/>
            <person name="Nadendla S."/>
            <person name="Sichtig H."/>
        </authorList>
    </citation>
    <scope>NUCLEOTIDE SEQUENCE [LARGE SCALE GENOMIC DNA]</scope>
    <source>
        <strain evidence="4">FDAARGOS_387</strain>
    </source>
</reference>
<evidence type="ECO:0000256" key="1">
    <source>
        <dbReference type="SAM" id="Phobius"/>
    </source>
</evidence>
<dbReference type="STRING" id="1111728.GCA_000427805_02778"/>
<dbReference type="Proteomes" id="UP000224974">
    <property type="component" value="Unassembled WGS sequence"/>
</dbReference>
<feature type="transmembrane region" description="Helical" evidence="1">
    <location>
        <begin position="276"/>
        <end position="298"/>
    </location>
</feature>
<feature type="transmembrane region" description="Helical" evidence="1">
    <location>
        <begin position="112"/>
        <end position="134"/>
    </location>
</feature>
<evidence type="ECO:0000313" key="2">
    <source>
        <dbReference type="EMBL" id="PHI32375.1"/>
    </source>
</evidence>
<gene>
    <name evidence="2" type="ORF">CRN84_25205</name>
    <name evidence="3" type="ORF">NCTC12282_00237</name>
</gene>
<dbReference type="InterPro" id="IPR002798">
    <property type="entry name" value="SpoIIM-like"/>
</dbReference>
<keyword evidence="1" id="KW-0812">Transmembrane</keyword>
<dbReference type="EMBL" id="PDDX01000001">
    <property type="protein sequence ID" value="PHI32375.1"/>
    <property type="molecule type" value="Genomic_DNA"/>
</dbReference>
<protein>
    <submittedName>
        <fullName evidence="3">Integral membrane protein DUF95</fullName>
    </submittedName>
</protein>
<keyword evidence="1" id="KW-1133">Transmembrane helix</keyword>
<name>A0A2C6DV71_9GAMM</name>
<reference evidence="2" key="2">
    <citation type="submission" date="2017-09" db="EMBL/GenBank/DDBJ databases">
        <title>FDA dAtabase for Regulatory Grade micrObial Sequences (FDA-ARGOS): Supporting development and validation of Infectious Disease Dx tests.</title>
        <authorList>
            <person name="Minogue T."/>
            <person name="Wolcott M."/>
            <person name="Wasieloski L."/>
            <person name="Aguilar W."/>
            <person name="Moore D."/>
            <person name="Tallon L.J."/>
            <person name="Sadzewicz L."/>
            <person name="Ott S."/>
            <person name="Zhao X."/>
            <person name="Nagaraj S."/>
            <person name="Vavikolanu K."/>
            <person name="Aluvathingal J."/>
            <person name="Nadendla S."/>
            <person name="Sichtig H."/>
        </authorList>
    </citation>
    <scope>NUCLEOTIDE SEQUENCE</scope>
    <source>
        <strain evidence="2">FDAARGOS_387</strain>
    </source>
</reference>
<reference evidence="3 5" key="3">
    <citation type="submission" date="2019-03" db="EMBL/GenBank/DDBJ databases">
        <authorList>
            <consortium name="Pathogen Informatics"/>
        </authorList>
    </citation>
    <scope>NUCLEOTIDE SEQUENCE [LARGE SCALE GENOMIC DNA]</scope>
    <source>
        <strain evidence="3 5">NCTC12282</strain>
    </source>
</reference>
<dbReference type="PANTHER" id="PTHR35337:SF1">
    <property type="entry name" value="SLR1478 PROTEIN"/>
    <property type="match status" value="1"/>
</dbReference>